<dbReference type="Pfam" id="PF01796">
    <property type="entry name" value="OB_ChsH2_C"/>
    <property type="match status" value="2"/>
</dbReference>
<dbReference type="Gene3D" id="6.10.30.10">
    <property type="match status" value="1"/>
</dbReference>
<dbReference type="SUPFAM" id="SSF50249">
    <property type="entry name" value="Nucleic acid-binding proteins"/>
    <property type="match status" value="2"/>
</dbReference>
<sequence length="294" mass="31761">MTALTDRRIVGIRNGDRVLVPPLEWDPATAEQLNPDFVDVGPAGTVRSWTWVAAPSGQHPLDHPFAFALIELDGASTTLLHAVDAGDISAMETGLRVAPRWRAQRVGHLTDIEAFVPGEEPVTPEDDAGPAAEPVTMMNYDASISYTTPVPETQLVFGKAFAEGRLVGLECPNCHRVYTGLQQACPVCAIPLNGTHEVELPQTGTLTTFTIITPVQYPGQTETEPFARVHVLTDDIDAVLAYQPVVDFPNADVHPGVRVKAVWTTDADGKQELAGWTPTGEPDVDDPSIVNRIF</sequence>
<feature type="domain" description="ChsH2 C-terminal OB-fold" evidence="1">
    <location>
        <begin position="38"/>
        <end position="102"/>
    </location>
</feature>
<dbReference type="InterPro" id="IPR002878">
    <property type="entry name" value="ChsH2_C"/>
</dbReference>
<accession>A0A545AL04</accession>
<dbReference type="AlphaFoldDB" id="A0A545AL04"/>
<dbReference type="PANTHER" id="PTHR34075:SF5">
    <property type="entry name" value="BLR3430 PROTEIN"/>
    <property type="match status" value="1"/>
</dbReference>
<feature type="domain" description="ChsH2 C-terminal OB-fold" evidence="1">
    <location>
        <begin position="197"/>
        <end position="263"/>
    </location>
</feature>
<gene>
    <name evidence="2" type="ORF">FL583_26800</name>
</gene>
<dbReference type="PANTHER" id="PTHR34075">
    <property type="entry name" value="BLR3430 PROTEIN"/>
    <property type="match status" value="1"/>
</dbReference>
<protein>
    <recommendedName>
        <fullName evidence="1">ChsH2 C-terminal OB-fold domain-containing protein</fullName>
    </recommendedName>
</protein>
<dbReference type="InterPro" id="IPR012340">
    <property type="entry name" value="NA-bd_OB-fold"/>
</dbReference>
<dbReference type="InParanoid" id="A0A545AL04"/>
<dbReference type="InterPro" id="IPR052513">
    <property type="entry name" value="Thioester_dehydratase-like"/>
</dbReference>
<evidence type="ECO:0000313" key="2">
    <source>
        <dbReference type="EMBL" id="TQS42006.1"/>
    </source>
</evidence>
<evidence type="ECO:0000313" key="3">
    <source>
        <dbReference type="Proteomes" id="UP000317982"/>
    </source>
</evidence>
<dbReference type="OrthoDB" id="5124195at2"/>
<reference evidence="2 3" key="1">
    <citation type="submission" date="2019-07" db="EMBL/GenBank/DDBJ databases">
        <title>Cryptosporangium phraense sp. nov., isolated from plant litter.</title>
        <authorList>
            <person name="Suriyachadkun C."/>
        </authorList>
    </citation>
    <scope>NUCLEOTIDE SEQUENCE [LARGE SCALE GENOMIC DNA]</scope>
    <source>
        <strain evidence="2 3">A-T 5661</strain>
    </source>
</reference>
<dbReference type="EMBL" id="VIRS01000021">
    <property type="protein sequence ID" value="TQS42006.1"/>
    <property type="molecule type" value="Genomic_DNA"/>
</dbReference>
<proteinExistence type="predicted"/>
<comment type="caution">
    <text evidence="2">The sequence shown here is derived from an EMBL/GenBank/DDBJ whole genome shotgun (WGS) entry which is preliminary data.</text>
</comment>
<name>A0A545AL04_9ACTN</name>
<organism evidence="2 3">
    <name type="scientific">Cryptosporangium phraense</name>
    <dbReference type="NCBI Taxonomy" id="2593070"/>
    <lineage>
        <taxon>Bacteria</taxon>
        <taxon>Bacillati</taxon>
        <taxon>Actinomycetota</taxon>
        <taxon>Actinomycetes</taxon>
        <taxon>Cryptosporangiales</taxon>
        <taxon>Cryptosporangiaceae</taxon>
        <taxon>Cryptosporangium</taxon>
    </lineage>
</organism>
<keyword evidence="3" id="KW-1185">Reference proteome</keyword>
<dbReference type="Proteomes" id="UP000317982">
    <property type="component" value="Unassembled WGS sequence"/>
</dbReference>
<evidence type="ECO:0000259" key="1">
    <source>
        <dbReference type="Pfam" id="PF01796"/>
    </source>
</evidence>